<keyword evidence="2" id="KW-1185">Reference proteome</keyword>
<comment type="caution">
    <text evidence="1">The sequence shown here is derived from an EMBL/GenBank/DDBJ whole genome shotgun (WGS) entry which is preliminary data.</text>
</comment>
<name>S2DMT9_INDAL</name>
<evidence type="ECO:0000313" key="1">
    <source>
        <dbReference type="EMBL" id="EPA00288.1"/>
    </source>
</evidence>
<dbReference type="OrthoDB" id="821743at2"/>
<dbReference type="AlphaFoldDB" id="S2DMT9"/>
<organism evidence="1 2">
    <name type="scientific">Indibacter alkaliphilus (strain CCUG 57479 / KCTC 22604 / LW1)</name>
    <dbReference type="NCBI Taxonomy" id="1189612"/>
    <lineage>
        <taxon>Bacteria</taxon>
        <taxon>Pseudomonadati</taxon>
        <taxon>Bacteroidota</taxon>
        <taxon>Cytophagia</taxon>
        <taxon>Cytophagales</taxon>
        <taxon>Cyclobacteriaceae</taxon>
    </lineage>
</organism>
<reference evidence="1 2" key="1">
    <citation type="journal article" date="2013" name="Genome Announc.">
        <title>Draft Genome Sequence of Indibacter alkaliphilus Strain LW1T, Isolated from Lonar Lake, a Haloalkaline Lake in the Buldana District of Maharashtra, India.</title>
        <authorList>
            <person name="Singh A."/>
            <person name="Kumar Jangir P."/>
            <person name="Sharma R."/>
            <person name="Singh A."/>
            <person name="Kumar Pinnaka A."/>
            <person name="Shivaji S."/>
        </authorList>
    </citation>
    <scope>NUCLEOTIDE SEQUENCE [LARGE SCALE GENOMIC DNA]</scope>
    <source>
        <strain evidence="2">CCUG 57479 / KCTC 22604 / LW1</strain>
    </source>
</reference>
<proteinExistence type="predicted"/>
<gene>
    <name evidence="1" type="ORF">A33Q_0159</name>
</gene>
<accession>S2DMT9</accession>
<evidence type="ECO:0008006" key="3">
    <source>
        <dbReference type="Google" id="ProtNLM"/>
    </source>
</evidence>
<dbReference type="RefSeq" id="WP_009035670.1">
    <property type="nucleotide sequence ID" value="NZ_ALWO02000005.1"/>
</dbReference>
<dbReference type="EMBL" id="ALWO02000005">
    <property type="protein sequence ID" value="EPA00288.1"/>
    <property type="molecule type" value="Genomic_DNA"/>
</dbReference>
<sequence>MIQRCLWVVVFLSIISCNQPIDKDTLPNLVDLTVIDSVLVEEPDFFMNGQFQVKLIGDSIIGVSSYKSPSVGFYHISGTQRKRIASGDYPIGAFSPSYFDASEYPVVYILDGKSESVLSFDVEKQEFLEKIKLSLPDGKKIKLLGANFKKTKNSFLVELTSSAYDVLHPDFYKKSGSLVYTFGMDGKAKSLSFMEYPDVYKSVEVSLTPSNYLSMGSNSDQVLFSFPHSKTISIYSDSGEFLDSLTLPQSRYFDYSLVGAEKVVGYDDLFNSVDEEKIRLPNNDYFTSVYWSNDLFLFETWMNNGEIGPDYATFCHLLLYDQKKKKWSETSNPMNLLDIGMLVGVVNDTLYFFEGSLLQHDEKYIKRAVLK</sequence>
<dbReference type="PROSITE" id="PS51257">
    <property type="entry name" value="PROKAR_LIPOPROTEIN"/>
    <property type="match status" value="1"/>
</dbReference>
<evidence type="ECO:0000313" key="2">
    <source>
        <dbReference type="Proteomes" id="UP000006073"/>
    </source>
</evidence>
<protein>
    <recommendedName>
        <fullName evidence="3">TolB-like 6-blade propeller-like</fullName>
    </recommendedName>
</protein>
<dbReference type="Proteomes" id="UP000006073">
    <property type="component" value="Unassembled WGS sequence"/>
</dbReference>